<sequence length="150" mass="17356">MIQDKEGIPSDQQYLIFNNKLYDDQSLSYYKIDEGSTLHLEYGAIMIYVKLMGEKILKLEVNRNCTIEQIMRMIRDKESIPPNQLIYFTIDNGIIHCYNALASWSTFKTLECYGIKNESTISLMQYKPCRQIIVKTLTGKDDPGQGRNPS</sequence>
<name>A0ACA9NGM2_9GLOM</name>
<evidence type="ECO:0000313" key="2">
    <source>
        <dbReference type="Proteomes" id="UP000789702"/>
    </source>
</evidence>
<comment type="caution">
    <text evidence="1">The sequence shown here is derived from an EMBL/GenBank/DDBJ whole genome shotgun (WGS) entry which is preliminary data.</text>
</comment>
<evidence type="ECO:0000313" key="1">
    <source>
        <dbReference type="EMBL" id="CAG8654628.1"/>
    </source>
</evidence>
<gene>
    <name evidence="1" type="ORF">DHETER_LOCUS9464</name>
</gene>
<proteinExistence type="predicted"/>
<organism evidence="1 2">
    <name type="scientific">Dentiscutata heterogama</name>
    <dbReference type="NCBI Taxonomy" id="1316150"/>
    <lineage>
        <taxon>Eukaryota</taxon>
        <taxon>Fungi</taxon>
        <taxon>Fungi incertae sedis</taxon>
        <taxon>Mucoromycota</taxon>
        <taxon>Glomeromycotina</taxon>
        <taxon>Glomeromycetes</taxon>
        <taxon>Diversisporales</taxon>
        <taxon>Gigasporaceae</taxon>
        <taxon>Dentiscutata</taxon>
    </lineage>
</organism>
<dbReference type="EMBL" id="CAJVPU010016654">
    <property type="protein sequence ID" value="CAG8654628.1"/>
    <property type="molecule type" value="Genomic_DNA"/>
</dbReference>
<keyword evidence="2" id="KW-1185">Reference proteome</keyword>
<reference evidence="1" key="1">
    <citation type="submission" date="2021-06" db="EMBL/GenBank/DDBJ databases">
        <authorList>
            <person name="Kallberg Y."/>
            <person name="Tangrot J."/>
            <person name="Rosling A."/>
        </authorList>
    </citation>
    <scope>NUCLEOTIDE SEQUENCE</scope>
    <source>
        <strain evidence="1">IL203A</strain>
    </source>
</reference>
<protein>
    <submittedName>
        <fullName evidence="1">15960_t:CDS:1</fullName>
    </submittedName>
</protein>
<accession>A0ACA9NGM2</accession>
<dbReference type="Proteomes" id="UP000789702">
    <property type="component" value="Unassembled WGS sequence"/>
</dbReference>